<feature type="region of interest" description="Disordered" evidence="2">
    <location>
        <begin position="31"/>
        <end position="70"/>
    </location>
</feature>
<feature type="signal peptide" evidence="3">
    <location>
        <begin position="1"/>
        <end position="27"/>
    </location>
</feature>
<comment type="caution">
    <text evidence="5">The sequence shown here is derived from an EMBL/GenBank/DDBJ whole genome shotgun (WGS) entry which is preliminary data.</text>
</comment>
<name>A0AA88R894_9ASTE</name>
<feature type="chain" id="PRO_5041735761" description="FAS1 domain-containing protein" evidence="3">
    <location>
        <begin position="28"/>
        <end position="329"/>
    </location>
</feature>
<evidence type="ECO:0000256" key="1">
    <source>
        <dbReference type="ARBA" id="ARBA00007843"/>
    </source>
</evidence>
<dbReference type="Proteomes" id="UP001187471">
    <property type="component" value="Unassembled WGS sequence"/>
</dbReference>
<feature type="domain" description="FAS1" evidence="4">
    <location>
        <begin position="76"/>
        <end position="201"/>
    </location>
</feature>
<dbReference type="Pfam" id="PF02469">
    <property type="entry name" value="Fasciclin"/>
    <property type="match status" value="1"/>
</dbReference>
<organism evidence="5 6">
    <name type="scientific">Escallonia rubra</name>
    <dbReference type="NCBI Taxonomy" id="112253"/>
    <lineage>
        <taxon>Eukaryota</taxon>
        <taxon>Viridiplantae</taxon>
        <taxon>Streptophyta</taxon>
        <taxon>Embryophyta</taxon>
        <taxon>Tracheophyta</taxon>
        <taxon>Spermatophyta</taxon>
        <taxon>Magnoliopsida</taxon>
        <taxon>eudicotyledons</taxon>
        <taxon>Gunneridae</taxon>
        <taxon>Pentapetalae</taxon>
        <taxon>asterids</taxon>
        <taxon>campanulids</taxon>
        <taxon>Escalloniales</taxon>
        <taxon>Escalloniaceae</taxon>
        <taxon>Escallonia</taxon>
    </lineage>
</organism>
<dbReference type="EMBL" id="JAVXUO010001280">
    <property type="protein sequence ID" value="KAK2983962.1"/>
    <property type="molecule type" value="Genomic_DNA"/>
</dbReference>
<sequence length="329" mass="35828">MAAAHPSFRLLLTSLAIATALLRLTSTAQPLPPTISPPPHSPPAIPPTISQSPPPPPASVTTPPPPTRQDIREQQLNNIIDALIGAGDFSAWANILSNADLSTLPLSATLFIPSSTALSSTTATATFDPFMIPYHIVPQRLSFSDLQLFKTHTRLPTLLPSKTLLITNNSPANFTIDSSPVTHPDIYANSAVCVHGIKTLLDYNVYGDNFFPPPESTASPPQAEVNQFLPGEEAMGYIGRRSDAAACLCTEFPIVFSMLCAAFVFKVQRNPLARFSQYLAFHIIKTSAPIMILFRWITKTSVVPPFWKTKVDDRGMKKRLGQSSEPNRD</sequence>
<accession>A0AA88R894</accession>
<evidence type="ECO:0000313" key="6">
    <source>
        <dbReference type="Proteomes" id="UP001187471"/>
    </source>
</evidence>
<dbReference type="PANTHER" id="PTHR33985">
    <property type="entry name" value="OS02G0491300 PROTEIN-RELATED"/>
    <property type="match status" value="1"/>
</dbReference>
<keyword evidence="3" id="KW-0732">Signal</keyword>
<evidence type="ECO:0000256" key="3">
    <source>
        <dbReference type="SAM" id="SignalP"/>
    </source>
</evidence>
<evidence type="ECO:0000259" key="4">
    <source>
        <dbReference type="PROSITE" id="PS50213"/>
    </source>
</evidence>
<evidence type="ECO:0000256" key="2">
    <source>
        <dbReference type="SAM" id="MobiDB-lite"/>
    </source>
</evidence>
<dbReference type="InterPro" id="IPR000782">
    <property type="entry name" value="FAS1_domain"/>
</dbReference>
<dbReference type="SUPFAM" id="SSF82153">
    <property type="entry name" value="FAS1 domain"/>
    <property type="match status" value="1"/>
</dbReference>
<dbReference type="AlphaFoldDB" id="A0AA88R894"/>
<dbReference type="SMART" id="SM00554">
    <property type="entry name" value="FAS1"/>
    <property type="match status" value="1"/>
</dbReference>
<reference evidence="5" key="1">
    <citation type="submission" date="2022-12" db="EMBL/GenBank/DDBJ databases">
        <title>Draft genome assemblies for two species of Escallonia (Escalloniales).</title>
        <authorList>
            <person name="Chanderbali A."/>
            <person name="Dervinis C."/>
            <person name="Anghel I."/>
            <person name="Soltis D."/>
            <person name="Soltis P."/>
            <person name="Zapata F."/>
        </authorList>
    </citation>
    <scope>NUCLEOTIDE SEQUENCE</scope>
    <source>
        <strain evidence="5">UCBG92.1500</strain>
        <tissue evidence="5">Leaf</tissue>
    </source>
</reference>
<dbReference type="InterPro" id="IPR052806">
    <property type="entry name" value="Fasciclin-like_AGP"/>
</dbReference>
<feature type="compositionally biased region" description="Pro residues" evidence="2">
    <location>
        <begin position="31"/>
        <end position="67"/>
    </location>
</feature>
<dbReference type="PROSITE" id="PS50213">
    <property type="entry name" value="FAS1"/>
    <property type="match status" value="1"/>
</dbReference>
<comment type="similarity">
    <text evidence="1">Belongs to the fasciclin-like AGP family.</text>
</comment>
<protein>
    <recommendedName>
        <fullName evidence="4">FAS1 domain-containing protein</fullName>
    </recommendedName>
</protein>
<dbReference type="Gene3D" id="2.30.180.10">
    <property type="entry name" value="FAS1 domain"/>
    <property type="match status" value="1"/>
</dbReference>
<evidence type="ECO:0000313" key="5">
    <source>
        <dbReference type="EMBL" id="KAK2983962.1"/>
    </source>
</evidence>
<dbReference type="FunFam" id="2.30.180.10:FF:000046">
    <property type="entry name" value="Fasciclin-like arabinogalactan family protein"/>
    <property type="match status" value="1"/>
</dbReference>
<dbReference type="PANTHER" id="PTHR33985:SF5">
    <property type="entry name" value="FASCICLIN-LIKE ARABINOGALACTAN FAMILY PROTEIN"/>
    <property type="match status" value="1"/>
</dbReference>
<proteinExistence type="inferred from homology"/>
<dbReference type="InterPro" id="IPR036378">
    <property type="entry name" value="FAS1_dom_sf"/>
</dbReference>
<keyword evidence="6" id="KW-1185">Reference proteome</keyword>
<gene>
    <name evidence="5" type="ORF">RJ640_009685</name>
</gene>